<keyword evidence="3" id="KW-1185">Reference proteome</keyword>
<reference evidence="2" key="1">
    <citation type="submission" date="2022-03" db="EMBL/GenBank/DDBJ databases">
        <authorList>
            <person name="Martin C."/>
        </authorList>
    </citation>
    <scope>NUCLEOTIDE SEQUENCE</scope>
</reference>
<dbReference type="GO" id="GO:0005737">
    <property type="term" value="C:cytoplasm"/>
    <property type="evidence" value="ECO:0007669"/>
    <property type="project" value="TreeGrafter"/>
</dbReference>
<dbReference type="GO" id="GO:0035091">
    <property type="term" value="F:phosphatidylinositol binding"/>
    <property type="evidence" value="ECO:0007669"/>
    <property type="project" value="InterPro"/>
</dbReference>
<organism evidence="2 3">
    <name type="scientific">Owenia fusiformis</name>
    <name type="common">Polychaete worm</name>
    <dbReference type="NCBI Taxonomy" id="6347"/>
    <lineage>
        <taxon>Eukaryota</taxon>
        <taxon>Metazoa</taxon>
        <taxon>Spiralia</taxon>
        <taxon>Lophotrochozoa</taxon>
        <taxon>Annelida</taxon>
        <taxon>Polychaeta</taxon>
        <taxon>Sedentaria</taxon>
        <taxon>Canalipalpata</taxon>
        <taxon>Sabellida</taxon>
        <taxon>Oweniida</taxon>
        <taxon>Oweniidae</taxon>
        <taxon>Owenia</taxon>
    </lineage>
</organism>
<dbReference type="InterPro" id="IPR051228">
    <property type="entry name" value="NADPH_Oxidase/PX-Domain"/>
</dbReference>
<dbReference type="InterPro" id="IPR036871">
    <property type="entry name" value="PX_dom_sf"/>
</dbReference>
<dbReference type="OrthoDB" id="10255964at2759"/>
<sequence length="317" mass="36450">MAKILKSFNFSNVNVKDAICCGFTELKQGTKMDYTFVIEVKWSDSRSTYIKRTYMDFLNLQYNLMNVFPPEKNKSIFGTKKKPLPMLPAVTKSLIIDDIETAEKRELELYKYCKELVSQPKRVIQSQVFQGFFTGRAEDPKPYNPNQKTNIKKMNNNTQQKKKKISLQIDKHMVQFGQTTQLPKKTPITPKSPSYDTKTPQTHFTSPSYNAKSHGFGYLEKKSPTDTTNRLPGSQNYKLYYDEDTSDFSRVSEERVANIYEELPYKDTKTADSKDKPASGPPKARKKLVAPKDLAITPDISPTSTPEQQRHYVTDFI</sequence>
<dbReference type="PANTHER" id="PTHR15706:SF27">
    <property type="entry name" value="PX DOMAIN-CONTAINING PROTEIN"/>
    <property type="match status" value="1"/>
</dbReference>
<dbReference type="Pfam" id="PF00787">
    <property type="entry name" value="PX"/>
    <property type="match status" value="1"/>
</dbReference>
<feature type="region of interest" description="Disordered" evidence="1">
    <location>
        <begin position="177"/>
        <end position="235"/>
    </location>
</feature>
<evidence type="ECO:0000256" key="1">
    <source>
        <dbReference type="SAM" id="MobiDB-lite"/>
    </source>
</evidence>
<accession>A0A8J1TV14</accession>
<feature type="compositionally biased region" description="Basic and acidic residues" evidence="1">
    <location>
        <begin position="267"/>
        <end position="277"/>
    </location>
</feature>
<name>A0A8J1TV14_OWEFU</name>
<dbReference type="GO" id="GO:0042554">
    <property type="term" value="P:superoxide anion generation"/>
    <property type="evidence" value="ECO:0007669"/>
    <property type="project" value="TreeGrafter"/>
</dbReference>
<feature type="region of interest" description="Disordered" evidence="1">
    <location>
        <begin position="267"/>
        <end position="317"/>
    </location>
</feature>
<dbReference type="AlphaFoldDB" id="A0A8J1TV14"/>
<feature type="compositionally biased region" description="Basic and acidic residues" evidence="1">
    <location>
        <begin position="308"/>
        <end position="317"/>
    </location>
</feature>
<gene>
    <name evidence="2" type="ORF">OFUS_LOCUS6253</name>
</gene>
<feature type="compositionally biased region" description="Low complexity" evidence="1">
    <location>
        <begin position="146"/>
        <end position="159"/>
    </location>
</feature>
<feature type="compositionally biased region" description="Polar residues" evidence="1">
    <location>
        <begin position="195"/>
        <end position="211"/>
    </location>
</feature>
<dbReference type="EMBL" id="CAIIXF020000003">
    <property type="protein sequence ID" value="CAH1779445.1"/>
    <property type="molecule type" value="Genomic_DNA"/>
</dbReference>
<evidence type="ECO:0000313" key="3">
    <source>
        <dbReference type="Proteomes" id="UP000749559"/>
    </source>
</evidence>
<dbReference type="PANTHER" id="PTHR15706">
    <property type="entry name" value="SH3 MULTIPLE DOMAIN"/>
    <property type="match status" value="1"/>
</dbReference>
<dbReference type="PROSITE" id="PS50195">
    <property type="entry name" value="PX"/>
    <property type="match status" value="1"/>
</dbReference>
<feature type="compositionally biased region" description="Polar residues" evidence="1">
    <location>
        <begin position="225"/>
        <end position="235"/>
    </location>
</feature>
<dbReference type="Gene3D" id="3.30.1520.10">
    <property type="entry name" value="Phox-like domain"/>
    <property type="match status" value="1"/>
</dbReference>
<evidence type="ECO:0000313" key="2">
    <source>
        <dbReference type="EMBL" id="CAH1779445.1"/>
    </source>
</evidence>
<dbReference type="Proteomes" id="UP000749559">
    <property type="component" value="Unassembled WGS sequence"/>
</dbReference>
<dbReference type="SMART" id="SM00312">
    <property type="entry name" value="PX"/>
    <property type="match status" value="1"/>
</dbReference>
<dbReference type="SUPFAM" id="SSF64268">
    <property type="entry name" value="PX domain"/>
    <property type="match status" value="1"/>
</dbReference>
<dbReference type="GO" id="GO:0016176">
    <property type="term" value="F:superoxide-generating NADPH oxidase activator activity"/>
    <property type="evidence" value="ECO:0007669"/>
    <property type="project" value="TreeGrafter"/>
</dbReference>
<dbReference type="InterPro" id="IPR001683">
    <property type="entry name" value="PX_dom"/>
</dbReference>
<feature type="region of interest" description="Disordered" evidence="1">
    <location>
        <begin position="135"/>
        <end position="163"/>
    </location>
</feature>
<protein>
    <submittedName>
        <fullName evidence="2">Uncharacterized protein</fullName>
    </submittedName>
</protein>
<proteinExistence type="predicted"/>
<feature type="compositionally biased region" description="Low complexity" evidence="1">
    <location>
        <begin position="183"/>
        <end position="194"/>
    </location>
</feature>
<comment type="caution">
    <text evidence="2">The sequence shown here is derived from an EMBL/GenBank/DDBJ whole genome shotgun (WGS) entry which is preliminary data.</text>
</comment>